<dbReference type="HAMAP" id="MF_02090">
    <property type="entry name" value="NadE_glutamine_dep"/>
    <property type="match status" value="1"/>
</dbReference>
<gene>
    <name evidence="10" type="primary">NADSYN</name>
    <name evidence="10" type="ORF">Esi_0029_0128</name>
</gene>
<keyword evidence="4 8" id="KW-0547">Nucleotide-binding</keyword>
<dbReference type="InterPro" id="IPR014445">
    <property type="entry name" value="Gln-dep_NAD_synthase"/>
</dbReference>
<dbReference type="FunCoup" id="D7FVE5">
    <property type="interactions" value="248"/>
</dbReference>
<comment type="similarity">
    <text evidence="2 8">In the C-terminal section; belongs to the NAD synthetase family.</text>
</comment>
<dbReference type="OMA" id="TSQEVCN"/>
<organism evidence="10 11">
    <name type="scientific">Ectocarpus siliculosus</name>
    <name type="common">Brown alga</name>
    <name type="synonym">Conferva siliculosa</name>
    <dbReference type="NCBI Taxonomy" id="2880"/>
    <lineage>
        <taxon>Eukaryota</taxon>
        <taxon>Sar</taxon>
        <taxon>Stramenopiles</taxon>
        <taxon>Ochrophyta</taxon>
        <taxon>PX clade</taxon>
        <taxon>Phaeophyceae</taxon>
        <taxon>Ectocarpales</taxon>
        <taxon>Ectocarpaceae</taxon>
        <taxon>Ectocarpus</taxon>
    </lineage>
</organism>
<dbReference type="Proteomes" id="UP000002630">
    <property type="component" value="Linkage Group LG17"/>
</dbReference>
<evidence type="ECO:0000313" key="11">
    <source>
        <dbReference type="Proteomes" id="UP000002630"/>
    </source>
</evidence>
<dbReference type="PANTHER" id="PTHR23090">
    <property type="entry name" value="NH 3 /GLUTAMINE-DEPENDENT NAD + SYNTHETASE"/>
    <property type="match status" value="1"/>
</dbReference>
<evidence type="ECO:0000313" key="10">
    <source>
        <dbReference type="EMBL" id="CBJ26317.1"/>
    </source>
</evidence>
<evidence type="ECO:0000256" key="6">
    <source>
        <dbReference type="ARBA" id="ARBA00023027"/>
    </source>
</evidence>
<dbReference type="FunFam" id="3.60.110.10:FF:000003">
    <property type="entry name" value="Glutamine-dependent NAD(+) synthetase"/>
    <property type="match status" value="1"/>
</dbReference>
<dbReference type="PROSITE" id="PS50263">
    <property type="entry name" value="CN_HYDROLASE"/>
    <property type="match status" value="1"/>
</dbReference>
<dbReference type="InterPro" id="IPR003694">
    <property type="entry name" value="NAD_synthase"/>
</dbReference>
<evidence type="ECO:0000256" key="2">
    <source>
        <dbReference type="ARBA" id="ARBA00007145"/>
    </source>
</evidence>
<dbReference type="STRING" id="2880.D7FVE5"/>
<dbReference type="Gene3D" id="3.60.110.10">
    <property type="entry name" value="Carbon-nitrogen hydrolase"/>
    <property type="match status" value="1"/>
</dbReference>
<dbReference type="NCBIfam" id="TIGR00552">
    <property type="entry name" value="nadE"/>
    <property type="match status" value="1"/>
</dbReference>
<dbReference type="EC" id="6.3.5.1" evidence="8"/>
<keyword evidence="5 8" id="KW-0067">ATP-binding</keyword>
<evidence type="ECO:0000256" key="4">
    <source>
        <dbReference type="ARBA" id="ARBA00022741"/>
    </source>
</evidence>
<evidence type="ECO:0000256" key="3">
    <source>
        <dbReference type="ARBA" id="ARBA00022598"/>
    </source>
</evidence>
<dbReference type="EMBL" id="FN648475">
    <property type="protein sequence ID" value="CBJ26317.1"/>
    <property type="molecule type" value="Genomic_DNA"/>
</dbReference>
<dbReference type="PANTHER" id="PTHR23090:SF9">
    <property type="entry name" value="GLUTAMINE-DEPENDENT NAD(+) SYNTHETASE"/>
    <property type="match status" value="1"/>
</dbReference>
<dbReference type="GO" id="GO:0009435">
    <property type="term" value="P:NAD+ biosynthetic process"/>
    <property type="evidence" value="ECO:0007669"/>
    <property type="project" value="UniProtKB-UniRule"/>
</dbReference>
<name>D7FVE5_ECTSI</name>
<dbReference type="GO" id="GO:0004359">
    <property type="term" value="F:glutaminase activity"/>
    <property type="evidence" value="ECO:0007669"/>
    <property type="project" value="InterPro"/>
</dbReference>
<feature type="domain" description="CN hydrolase" evidence="9">
    <location>
        <begin position="12"/>
        <end position="282"/>
    </location>
</feature>
<dbReference type="InterPro" id="IPR003010">
    <property type="entry name" value="C-N_Hydrolase"/>
</dbReference>
<reference evidence="10 11" key="1">
    <citation type="journal article" date="2010" name="Nature">
        <title>The Ectocarpus genome and the independent evolution of multicellularity in brown algae.</title>
        <authorList>
            <person name="Cock J.M."/>
            <person name="Sterck L."/>
            <person name="Rouze P."/>
            <person name="Scornet D."/>
            <person name="Allen A.E."/>
            <person name="Amoutzias G."/>
            <person name="Anthouard V."/>
            <person name="Artiguenave F."/>
            <person name="Aury J.M."/>
            <person name="Badger J.H."/>
            <person name="Beszteri B."/>
            <person name="Billiau K."/>
            <person name="Bonnet E."/>
            <person name="Bothwell J.H."/>
            <person name="Bowler C."/>
            <person name="Boyen C."/>
            <person name="Brownlee C."/>
            <person name="Carrano C.J."/>
            <person name="Charrier B."/>
            <person name="Cho G.Y."/>
            <person name="Coelho S.M."/>
            <person name="Collen J."/>
            <person name="Corre E."/>
            <person name="Da Silva C."/>
            <person name="Delage L."/>
            <person name="Delaroque N."/>
            <person name="Dittami S.M."/>
            <person name="Doulbeau S."/>
            <person name="Elias M."/>
            <person name="Farnham G."/>
            <person name="Gachon C.M."/>
            <person name="Gschloessl B."/>
            <person name="Heesch S."/>
            <person name="Jabbari K."/>
            <person name="Jubin C."/>
            <person name="Kawai H."/>
            <person name="Kimura K."/>
            <person name="Kloareg B."/>
            <person name="Kupper F.C."/>
            <person name="Lang D."/>
            <person name="Le Bail A."/>
            <person name="Leblanc C."/>
            <person name="Lerouge P."/>
            <person name="Lohr M."/>
            <person name="Lopez P.J."/>
            <person name="Martens C."/>
            <person name="Maumus F."/>
            <person name="Michel G."/>
            <person name="Miranda-Saavedra D."/>
            <person name="Morales J."/>
            <person name="Moreau H."/>
            <person name="Motomura T."/>
            <person name="Nagasato C."/>
            <person name="Napoli C.A."/>
            <person name="Nelson D.R."/>
            <person name="Nyvall-Collen P."/>
            <person name="Peters A.F."/>
            <person name="Pommier C."/>
            <person name="Potin P."/>
            <person name="Poulain J."/>
            <person name="Quesneville H."/>
            <person name="Read B."/>
            <person name="Rensing S.A."/>
            <person name="Ritter A."/>
            <person name="Rousvoal S."/>
            <person name="Samanta M."/>
            <person name="Samson G."/>
            <person name="Schroeder D.C."/>
            <person name="Segurens B."/>
            <person name="Strittmatter M."/>
            <person name="Tonon T."/>
            <person name="Tregear J.W."/>
            <person name="Valentin K."/>
            <person name="von Dassow P."/>
            <person name="Yamagishi T."/>
            <person name="Van de Peer Y."/>
            <person name="Wincker P."/>
        </authorList>
    </citation>
    <scope>NUCLEOTIDE SEQUENCE [LARGE SCALE GENOMIC DNA]</scope>
    <source>
        <strain evidence="11">Ec32 / CCAP1310/4</strain>
    </source>
</reference>
<evidence type="ECO:0000256" key="1">
    <source>
        <dbReference type="ARBA" id="ARBA00005188"/>
    </source>
</evidence>
<keyword evidence="3 8" id="KW-0436">Ligase</keyword>
<dbReference type="Pfam" id="PF00795">
    <property type="entry name" value="CN_hydrolase"/>
    <property type="match status" value="1"/>
</dbReference>
<dbReference type="InterPro" id="IPR022310">
    <property type="entry name" value="NAD/GMP_synthase"/>
</dbReference>
<keyword evidence="11" id="KW-1185">Reference proteome</keyword>
<evidence type="ECO:0000256" key="7">
    <source>
        <dbReference type="ARBA" id="ARBA00052340"/>
    </source>
</evidence>
<accession>D7FVE5</accession>
<dbReference type="Gene3D" id="3.40.50.620">
    <property type="entry name" value="HUPs"/>
    <property type="match status" value="1"/>
</dbReference>
<dbReference type="CDD" id="cd07570">
    <property type="entry name" value="GAT_Gln-NAD-synth"/>
    <property type="match status" value="1"/>
</dbReference>
<dbReference type="GO" id="GO:0003952">
    <property type="term" value="F:NAD+ synthase (glutamine-hydrolyzing) activity"/>
    <property type="evidence" value="ECO:0007669"/>
    <property type="project" value="UniProtKB-UniRule"/>
</dbReference>
<dbReference type="PIRSF" id="PIRSF006630">
    <property type="entry name" value="NADS_GAT"/>
    <property type="match status" value="1"/>
</dbReference>
<dbReference type="OrthoDB" id="2020662at2759"/>
<dbReference type="InterPro" id="IPR036526">
    <property type="entry name" value="C-N_Hydrolase_sf"/>
</dbReference>
<comment type="catalytic activity">
    <reaction evidence="7 8">
        <text>deamido-NAD(+) + L-glutamine + ATP + H2O = L-glutamate + AMP + diphosphate + NAD(+) + H(+)</text>
        <dbReference type="Rhea" id="RHEA:24384"/>
        <dbReference type="ChEBI" id="CHEBI:15377"/>
        <dbReference type="ChEBI" id="CHEBI:15378"/>
        <dbReference type="ChEBI" id="CHEBI:29985"/>
        <dbReference type="ChEBI" id="CHEBI:30616"/>
        <dbReference type="ChEBI" id="CHEBI:33019"/>
        <dbReference type="ChEBI" id="CHEBI:57540"/>
        <dbReference type="ChEBI" id="CHEBI:58359"/>
        <dbReference type="ChEBI" id="CHEBI:58437"/>
        <dbReference type="ChEBI" id="CHEBI:456215"/>
        <dbReference type="EC" id="6.3.5.1"/>
    </reaction>
</comment>
<dbReference type="GO" id="GO:0005524">
    <property type="term" value="F:ATP binding"/>
    <property type="evidence" value="ECO:0007669"/>
    <property type="project" value="UniProtKB-UniRule"/>
</dbReference>
<dbReference type="eggNOG" id="KOG2303">
    <property type="taxonomic scope" value="Eukaryota"/>
</dbReference>
<dbReference type="FunFam" id="3.40.50.620:FF:000036">
    <property type="entry name" value="Glutamine-dependent NAD(+) synthetase"/>
    <property type="match status" value="1"/>
</dbReference>
<dbReference type="GO" id="GO:0005737">
    <property type="term" value="C:cytoplasm"/>
    <property type="evidence" value="ECO:0007669"/>
    <property type="project" value="InterPro"/>
</dbReference>
<protein>
    <recommendedName>
        <fullName evidence="8">Glutamine-dependent NAD(+) synthetase</fullName>
        <ecNumber evidence="8">6.3.5.1</ecNumber>
    </recommendedName>
    <alternativeName>
        <fullName evidence="8">NAD(+) synthase [glutamine-hydrolyzing]</fullName>
    </alternativeName>
</protein>
<dbReference type="InParanoid" id="D7FVE5"/>
<dbReference type="InterPro" id="IPR014729">
    <property type="entry name" value="Rossmann-like_a/b/a_fold"/>
</dbReference>
<sequence>METAAVERTPLVTVAACNLDQWALDFDGNLERVLRSIQEAKAMGARYRLGPELELCGYGCEDHFLEHDTFLHCDQSLAALLSCDATDGILCDIGMPVQHLGVRYNCRVFCLNRKILAIRPKLHLADDGNYRETRWFTTWKRRNETEDHTLCRGLAEVTGQDKVPFGQTAVSALDALVAGETCEELWTPDSPHIGQALAGVDIIGNGSGSHHQLRKLDTRLNYMISATAKCGGVYVYSNQRGCDGGRLYYDGCALIVVNGDVVAQAAQFSLADVEVITATVNLEDVRSYRASVSSRMEQASGARRLPTVEAPSFCLGTPGANYVTHPPTLPQALKIHSPQEECALGPACWLWDYLRRSGSAGFFLPLSGGADSSSVAAIVGVMCGLAVETAAAENAELSGIDDDAERKSKEGAAGVGSVSKEVRRLMGLKEGEKVPSSPRDLANCVLHTCFMGTENSSNATRARASTLADQIGAYHSNIVIDTAVAALVGVFRTLTGKTPRFLSRGGTSAEDLALQNIQARLRMVMAYLLAQLLPWVRGRQGFLLVLGSANVDEALRGYMTKYDCSSADLNPIGGISKVDLKKLLEWAARERGYTALADIAAAPPTAELRPLAEGAGEADEHSQVDEEDMGMTYEELSHFGRLRKVARCGPVSMFQNLLSAWRHLSPQEIASKVKRFFFFYSVNRHKMTTLTPSYHAEEYSPDDNRFDLRPFLYPTRWPRQFAVIDSMLKGLPSGRVDGKEA</sequence>
<evidence type="ECO:0000256" key="5">
    <source>
        <dbReference type="ARBA" id="ARBA00022840"/>
    </source>
</evidence>
<keyword evidence="6 8" id="KW-0520">NAD</keyword>
<proteinExistence type="inferred from homology"/>
<evidence type="ECO:0000256" key="8">
    <source>
        <dbReference type="PIRNR" id="PIRNR006630"/>
    </source>
</evidence>
<dbReference type="AlphaFoldDB" id="D7FVE5"/>
<dbReference type="SUPFAM" id="SSF56317">
    <property type="entry name" value="Carbon-nitrogen hydrolase"/>
    <property type="match status" value="1"/>
</dbReference>
<evidence type="ECO:0000259" key="9">
    <source>
        <dbReference type="PROSITE" id="PS50263"/>
    </source>
</evidence>
<dbReference type="EMBL" id="FN649742">
    <property type="protein sequence ID" value="CBJ26317.1"/>
    <property type="molecule type" value="Genomic_DNA"/>
</dbReference>
<comment type="pathway">
    <text evidence="1 8">Cofactor biosynthesis; NAD(+) biosynthesis; NAD(+) from deamido-NAD(+) (L-Gln route): step 1/1.</text>
</comment>
<dbReference type="Pfam" id="PF02540">
    <property type="entry name" value="NAD_synthase"/>
    <property type="match status" value="1"/>
</dbReference>
<dbReference type="UniPathway" id="UPA00253">
    <property type="reaction ID" value="UER00334"/>
</dbReference>
<dbReference type="SUPFAM" id="SSF52402">
    <property type="entry name" value="Adenine nucleotide alpha hydrolases-like"/>
    <property type="match status" value="1"/>
</dbReference>
<dbReference type="CDD" id="cd00553">
    <property type="entry name" value="NAD_synthase"/>
    <property type="match status" value="1"/>
</dbReference>